<keyword evidence="2" id="KW-0802">TPR repeat</keyword>
<keyword evidence="8" id="KW-1185">Reference proteome</keyword>
<dbReference type="Gene3D" id="3.30.70.330">
    <property type="match status" value="1"/>
</dbReference>
<feature type="compositionally biased region" description="Basic and acidic residues" evidence="4">
    <location>
        <begin position="149"/>
        <end position="173"/>
    </location>
</feature>
<dbReference type="SUPFAM" id="SSF54928">
    <property type="entry name" value="RNA-binding domain, RBD"/>
    <property type="match status" value="1"/>
</dbReference>
<dbReference type="GO" id="GO:0003723">
    <property type="term" value="F:RNA binding"/>
    <property type="evidence" value="ECO:0007669"/>
    <property type="project" value="UniProtKB-UniRule"/>
</dbReference>
<dbReference type="InParanoid" id="A0A673C1J8"/>
<dbReference type="Gene3D" id="1.25.40.10">
    <property type="entry name" value="Tetratricopeptide repeat domain"/>
    <property type="match status" value="1"/>
</dbReference>
<reference evidence="7" key="3">
    <citation type="submission" date="2025-09" db="UniProtKB">
        <authorList>
            <consortium name="Ensembl"/>
        </authorList>
    </citation>
    <scope>IDENTIFICATION</scope>
</reference>
<dbReference type="SUPFAM" id="SSF48452">
    <property type="entry name" value="TPR-like"/>
    <property type="match status" value="1"/>
</dbReference>
<evidence type="ECO:0000259" key="6">
    <source>
        <dbReference type="PROSITE" id="PS50103"/>
    </source>
</evidence>
<dbReference type="InterPro" id="IPR019734">
    <property type="entry name" value="TPR_rpt"/>
</dbReference>
<dbReference type="InterPro" id="IPR000504">
    <property type="entry name" value="RRM_dom"/>
</dbReference>
<dbReference type="Proteomes" id="UP000472271">
    <property type="component" value="Chromosome 22"/>
</dbReference>
<feature type="region of interest" description="Disordered" evidence="4">
    <location>
        <begin position="66"/>
        <end position="468"/>
    </location>
</feature>
<evidence type="ECO:0000256" key="3">
    <source>
        <dbReference type="PROSITE-ProRule" id="PRU00723"/>
    </source>
</evidence>
<dbReference type="InterPro" id="IPR035979">
    <property type="entry name" value="RBD_domain_sf"/>
</dbReference>
<reference evidence="7" key="1">
    <citation type="submission" date="2019-06" db="EMBL/GenBank/DDBJ databases">
        <authorList>
            <consortium name="Wellcome Sanger Institute Data Sharing"/>
        </authorList>
    </citation>
    <scope>NUCLEOTIDE SEQUENCE [LARGE SCALE GENOMIC DNA]</scope>
</reference>
<proteinExistence type="predicted"/>
<dbReference type="OrthoDB" id="2017782at2759"/>
<feature type="domain" description="RRM" evidence="5">
    <location>
        <begin position="706"/>
        <end position="778"/>
    </location>
</feature>
<accession>A0A673C1J8</accession>
<evidence type="ECO:0000256" key="4">
    <source>
        <dbReference type="SAM" id="MobiDB-lite"/>
    </source>
</evidence>
<feature type="compositionally biased region" description="Basic residues" evidence="4">
    <location>
        <begin position="113"/>
        <end position="133"/>
    </location>
</feature>
<keyword evidence="3" id="KW-0863">Zinc-finger</keyword>
<sequence length="844" mass="95698">MSKNKELVKAHSRAPRFRENTRLMRVHESMVDFLKGGPPSGSLLDVVASSFFGLDILNIDEENDLIYSDDDDDEAPPQDPYKQLEPHPRIKQLTDEEADKQAKELIEEEERKGRNKKKNKHKKLRKKEKKRLKKENAEKNSLPEEEQEKSDSSESPEENRIVEKKTESKEKESTAVSDKTGTESGRDEISKIDKEIGEPEKKNKDREEATENTELNTSHPSNTESAAEETHHYTQETKEKSKTVEDEEAKTKVTEEPEGGKKKEKVHMKKEMKMDVIKENTELNTSYPSNTESAAEETHHYTQETKEKSKMVEDEEAKTKVTEEPEGGKKKEKVHMKKGRKYVIKENTELNTSHPSNTESAAEETHHYKLENKEKSKTVEEQEEKTEVTEEPEGGKKEKVQMKKGRKQNVIKENTELNTSHPSNTELAAEATHQYTQETKEKSKTVEDEEERTGVTEEPEAGKKERVQMKKEMKQDVIKEEPMDPAVLEFAQRSRDLAAVGNRLAAAGQYEMAVKYFTDAIKYNPRETRLFGNRSLCYERMHQYENALSDADVALTMEPNWTKGLFRKGKALCGLKKYYEASLVYNDVLKLDSSSKEAMQELKRAQTLHLMEMGFTWAQSCDALKTHATLEEAVEALFCGGHSLASGGAGAGADSTVWRPTQEDGGAETEWTVQQASRPRTQHTKESSSQNQATPVPKSSTKPQVFSVWVGSMAPTITYTILHEVFSRAGNVCSIKMLLEHKCAFVNYAKKQDSDRAIQCINGMVVEGVPLLVRYPSRNHTGLSVPKWATGDPSAQSGSGMYKKECFFWRTTGCNRDDCIYRHVPEHKGLDKDKFTSGLGTTFT</sequence>
<feature type="compositionally biased region" description="Basic and acidic residues" evidence="4">
    <location>
        <begin position="180"/>
        <end position="209"/>
    </location>
</feature>
<feature type="compositionally biased region" description="Polar residues" evidence="4">
    <location>
        <begin position="687"/>
        <end position="701"/>
    </location>
</feature>
<evidence type="ECO:0000256" key="1">
    <source>
        <dbReference type="PROSITE-ProRule" id="PRU00176"/>
    </source>
</evidence>
<dbReference type="InterPro" id="IPR000571">
    <property type="entry name" value="Znf_CCCH"/>
</dbReference>
<keyword evidence="3" id="KW-0862">Zinc</keyword>
<dbReference type="SMART" id="SM00028">
    <property type="entry name" value="TPR"/>
    <property type="match status" value="3"/>
</dbReference>
<dbReference type="InterPro" id="IPR012677">
    <property type="entry name" value="Nucleotide-bd_a/b_plait_sf"/>
</dbReference>
<dbReference type="PROSITE" id="PS50103">
    <property type="entry name" value="ZF_C3H1"/>
    <property type="match status" value="1"/>
</dbReference>
<feature type="compositionally biased region" description="Polar residues" evidence="4">
    <location>
        <begin position="282"/>
        <end position="293"/>
    </location>
</feature>
<evidence type="ECO:0000259" key="5">
    <source>
        <dbReference type="PROSITE" id="PS50102"/>
    </source>
</evidence>
<keyword evidence="3" id="KW-0479">Metal-binding</keyword>
<feature type="compositionally biased region" description="Basic and acidic residues" evidence="4">
    <location>
        <begin position="363"/>
        <end position="401"/>
    </location>
</feature>
<evidence type="ECO:0000313" key="7">
    <source>
        <dbReference type="Ensembl" id="ENSSORP00005049101.1"/>
    </source>
</evidence>
<dbReference type="PROSITE" id="PS50102">
    <property type="entry name" value="RRM"/>
    <property type="match status" value="1"/>
</dbReference>
<dbReference type="Ensembl" id="ENSSORT00005050298.1">
    <property type="protein sequence ID" value="ENSSORP00005049101.1"/>
    <property type="gene ID" value="ENSSORG00005022315.1"/>
</dbReference>
<evidence type="ECO:0000313" key="8">
    <source>
        <dbReference type="Proteomes" id="UP000472271"/>
    </source>
</evidence>
<dbReference type="GO" id="GO:0008270">
    <property type="term" value="F:zinc ion binding"/>
    <property type="evidence" value="ECO:0007669"/>
    <property type="project" value="UniProtKB-KW"/>
</dbReference>
<dbReference type="InterPro" id="IPR011990">
    <property type="entry name" value="TPR-like_helical_dom_sf"/>
</dbReference>
<dbReference type="Pfam" id="PF00076">
    <property type="entry name" value="RRM_1"/>
    <property type="match status" value="1"/>
</dbReference>
<dbReference type="SMART" id="SM00360">
    <property type="entry name" value="RRM"/>
    <property type="match status" value="1"/>
</dbReference>
<feature type="compositionally biased region" description="Basic and acidic residues" evidence="4">
    <location>
        <begin position="228"/>
        <end position="261"/>
    </location>
</feature>
<name>A0A673C1J8_9TELE</name>
<dbReference type="PANTHER" id="PTHR47678">
    <property type="entry name" value="TETRATRICOPEPTIDE REPEAT PROTEIN 31"/>
    <property type="match status" value="1"/>
</dbReference>
<dbReference type="AlphaFoldDB" id="A0A673C1J8"/>
<keyword evidence="1" id="KW-0694">RNA-binding</keyword>
<feature type="compositionally biased region" description="Acidic residues" evidence="4">
    <location>
        <begin position="66"/>
        <end position="76"/>
    </location>
</feature>
<feature type="zinc finger region" description="C3H1-type" evidence="3">
    <location>
        <begin position="800"/>
        <end position="826"/>
    </location>
</feature>
<organism evidence="7 8">
    <name type="scientific">Sphaeramia orbicularis</name>
    <name type="common">orbiculate cardinalfish</name>
    <dbReference type="NCBI Taxonomy" id="375764"/>
    <lineage>
        <taxon>Eukaryota</taxon>
        <taxon>Metazoa</taxon>
        <taxon>Chordata</taxon>
        <taxon>Craniata</taxon>
        <taxon>Vertebrata</taxon>
        <taxon>Euteleostomi</taxon>
        <taxon>Actinopterygii</taxon>
        <taxon>Neopterygii</taxon>
        <taxon>Teleostei</taxon>
        <taxon>Neoteleostei</taxon>
        <taxon>Acanthomorphata</taxon>
        <taxon>Gobiaria</taxon>
        <taxon>Kurtiformes</taxon>
        <taxon>Apogonoidei</taxon>
        <taxon>Apogonidae</taxon>
        <taxon>Apogoninae</taxon>
        <taxon>Sphaeramia</taxon>
    </lineage>
</organism>
<dbReference type="PROSITE" id="PS50005">
    <property type="entry name" value="TPR"/>
    <property type="match status" value="1"/>
</dbReference>
<feature type="compositionally biased region" description="Polar residues" evidence="4">
    <location>
        <begin position="212"/>
        <end position="225"/>
    </location>
</feature>
<evidence type="ECO:0000256" key="2">
    <source>
        <dbReference type="PROSITE-ProRule" id="PRU00339"/>
    </source>
</evidence>
<dbReference type="PANTHER" id="PTHR47678:SF1">
    <property type="entry name" value="TETRATRICOPEPTIDE REPEAT PROTEIN 31"/>
    <property type="match status" value="1"/>
</dbReference>
<feature type="region of interest" description="Disordered" evidence="4">
    <location>
        <begin position="650"/>
        <end position="701"/>
    </location>
</feature>
<feature type="compositionally biased region" description="Polar residues" evidence="4">
    <location>
        <begin position="349"/>
        <end position="360"/>
    </location>
</feature>
<reference evidence="7" key="2">
    <citation type="submission" date="2025-08" db="UniProtKB">
        <authorList>
            <consortium name="Ensembl"/>
        </authorList>
    </citation>
    <scope>IDENTIFICATION</scope>
</reference>
<feature type="compositionally biased region" description="Basic and acidic residues" evidence="4">
    <location>
        <begin position="438"/>
        <end position="468"/>
    </location>
</feature>
<feature type="compositionally biased region" description="Basic and acidic residues" evidence="4">
    <location>
        <begin position="82"/>
        <end position="112"/>
    </location>
</feature>
<feature type="compositionally biased region" description="Basic residues" evidence="4">
    <location>
        <begin position="330"/>
        <end position="342"/>
    </location>
</feature>
<feature type="repeat" description="TPR" evidence="2">
    <location>
        <begin position="494"/>
        <end position="527"/>
    </location>
</feature>
<feature type="compositionally biased region" description="Polar residues" evidence="4">
    <location>
        <begin position="416"/>
        <end position="426"/>
    </location>
</feature>
<feature type="compositionally biased region" description="Basic and acidic residues" evidence="4">
    <location>
        <begin position="269"/>
        <end position="281"/>
    </location>
</feature>
<protein>
    <submittedName>
        <fullName evidence="7">Stress-induced-phosphoprotein 1-like</fullName>
    </submittedName>
</protein>
<gene>
    <name evidence="7" type="primary">si:dkey-33c12.4</name>
</gene>
<feature type="domain" description="C3H1-type" evidence="6">
    <location>
        <begin position="800"/>
        <end position="826"/>
    </location>
</feature>
<feature type="compositionally biased region" description="Basic and acidic residues" evidence="4">
    <location>
        <begin position="296"/>
        <end position="329"/>
    </location>
</feature>